<gene>
    <name evidence="2" type="ORF">V565_051200</name>
</gene>
<dbReference type="EMBL" id="AZST01000126">
    <property type="protein sequence ID" value="KEP52066.1"/>
    <property type="molecule type" value="Genomic_DNA"/>
</dbReference>
<comment type="caution">
    <text evidence="2">The sequence shown here is derived from an EMBL/GenBank/DDBJ whole genome shotgun (WGS) entry which is preliminary data.</text>
</comment>
<sequence>MFSLIDIWGSIIIALFLVYRRICPPAPTSQIPVPTLSSNRGLKRPIPLPQETLDHIFSFFLTSLVDDLRFGTVRDYRVQKKCLMQEILAVAQCSKQFHEIMFGSLGRMWASCGLGLCSRKRCPSATASPARTVWIITAEQGCLPLDIDLSVHIILEIASINYHDGIQWSKKQQEFRRFRCVRAYPRSLRQLEILRSHTPEEEVIRLVSDCCPGLTELRLVRCTIFNDPKCWYWRTHTANQDHDYMRSYDPAAVVDYANNMALLLRRLPQLEAVHIGHYLISINAVLTHRTDPAHKRCHRITDMTDHIDGALVVNSLQFNANADEGPPINTNSMRLADKGLWADPCRQCDREFKEPIEAAERWAAGIMAAHFKSLKHVSFANFLSGGRVAPSSWLVGRQQRGPDLYVRTEDPSRPRSRRMQPMVRVGDRWEPSQVAQ</sequence>
<name>A0A074RY86_9AGAM</name>
<evidence type="ECO:0000256" key="1">
    <source>
        <dbReference type="SAM" id="MobiDB-lite"/>
    </source>
</evidence>
<feature type="region of interest" description="Disordered" evidence="1">
    <location>
        <begin position="404"/>
        <end position="436"/>
    </location>
</feature>
<dbReference type="AlphaFoldDB" id="A0A074RY86"/>
<dbReference type="Proteomes" id="UP000027456">
    <property type="component" value="Unassembled WGS sequence"/>
</dbReference>
<evidence type="ECO:0000313" key="2">
    <source>
        <dbReference type="EMBL" id="KEP52066.1"/>
    </source>
</evidence>
<reference evidence="2 3" key="1">
    <citation type="submission" date="2013-12" db="EMBL/GenBank/DDBJ databases">
        <authorList>
            <person name="Cubeta M."/>
            <person name="Pakala S."/>
            <person name="Fedorova N."/>
            <person name="Thomas E."/>
            <person name="Dean R."/>
            <person name="Jabaji S."/>
            <person name="Neate S."/>
            <person name="Toda T."/>
            <person name="Tavantzis S."/>
            <person name="Vilgalys R."/>
            <person name="Bharathan N."/>
            <person name="Pakala S."/>
            <person name="Losada L.S."/>
            <person name="Zafar N."/>
            <person name="Nierman W."/>
        </authorList>
    </citation>
    <scope>NUCLEOTIDE SEQUENCE [LARGE SCALE GENOMIC DNA]</scope>
    <source>
        <strain evidence="2 3">123E</strain>
    </source>
</reference>
<dbReference type="HOGENOM" id="CLU_639653_0_0_1"/>
<proteinExistence type="predicted"/>
<keyword evidence="3" id="KW-1185">Reference proteome</keyword>
<dbReference type="OrthoDB" id="3216799at2759"/>
<accession>A0A074RY86</accession>
<evidence type="ECO:0000313" key="3">
    <source>
        <dbReference type="Proteomes" id="UP000027456"/>
    </source>
</evidence>
<protein>
    <submittedName>
        <fullName evidence="2">F-box-like domain protein</fullName>
    </submittedName>
</protein>
<organism evidence="2 3">
    <name type="scientific">Rhizoctonia solani 123E</name>
    <dbReference type="NCBI Taxonomy" id="1423351"/>
    <lineage>
        <taxon>Eukaryota</taxon>
        <taxon>Fungi</taxon>
        <taxon>Dikarya</taxon>
        <taxon>Basidiomycota</taxon>
        <taxon>Agaricomycotina</taxon>
        <taxon>Agaricomycetes</taxon>
        <taxon>Cantharellales</taxon>
        <taxon>Ceratobasidiaceae</taxon>
        <taxon>Rhizoctonia</taxon>
    </lineage>
</organism>